<dbReference type="Pfam" id="PF08583">
    <property type="entry name" value="Cmc1"/>
    <property type="match status" value="1"/>
</dbReference>
<sequence length="127" mass="14754">MEKANVTDDKAIPARPIPSWKKGPHGVGDPDDRSLRRVEKEVTIPMKMREKGKLKCSEQVAAFNECCKRSSVAMVVNCRGQNFELKSCLTKWYQDEDFKKECTEEYLAERSEYRRTGIKKNQKMYEA</sequence>
<organism evidence="5 6">
    <name type="scientific">Folsomia candida</name>
    <name type="common">Springtail</name>
    <dbReference type="NCBI Taxonomy" id="158441"/>
    <lineage>
        <taxon>Eukaryota</taxon>
        <taxon>Metazoa</taxon>
        <taxon>Ecdysozoa</taxon>
        <taxon>Arthropoda</taxon>
        <taxon>Hexapoda</taxon>
        <taxon>Collembola</taxon>
        <taxon>Entomobryomorpha</taxon>
        <taxon>Isotomoidea</taxon>
        <taxon>Isotomidae</taxon>
        <taxon>Proisotominae</taxon>
        <taxon>Folsomia</taxon>
    </lineage>
</organism>
<protein>
    <recommendedName>
        <fullName evidence="3">COX assembly mitochondrial protein</fullName>
    </recommendedName>
</protein>
<evidence type="ECO:0000313" key="6">
    <source>
        <dbReference type="Proteomes" id="UP000198287"/>
    </source>
</evidence>
<dbReference type="OrthoDB" id="6224010at2759"/>
<accession>A0A226E4I3</accession>
<feature type="region of interest" description="Disordered" evidence="4">
    <location>
        <begin position="1"/>
        <end position="34"/>
    </location>
</feature>
<evidence type="ECO:0000256" key="4">
    <source>
        <dbReference type="SAM" id="MobiDB-lite"/>
    </source>
</evidence>
<dbReference type="PANTHER" id="PTHR22977:SF5">
    <property type="entry name" value="COX ASSEMBLY MITOCHONDRIAL PROTEIN HOMOLOG"/>
    <property type="match status" value="1"/>
</dbReference>
<name>A0A226E4I3_FOLCA</name>
<dbReference type="InterPro" id="IPR013892">
    <property type="entry name" value="Cyt_c_biogenesis_Cmc1-like"/>
</dbReference>
<evidence type="ECO:0000313" key="5">
    <source>
        <dbReference type="EMBL" id="OXA52188.1"/>
    </source>
</evidence>
<dbReference type="EMBL" id="LNIX01000007">
    <property type="protein sequence ID" value="OXA52188.1"/>
    <property type="molecule type" value="Genomic_DNA"/>
</dbReference>
<dbReference type="STRING" id="158441.A0A226E4I3"/>
<comment type="similarity">
    <text evidence="1 3">Belongs to the CMC family.</text>
</comment>
<keyword evidence="3" id="KW-0496">Mitochondrion</keyword>
<evidence type="ECO:0000256" key="3">
    <source>
        <dbReference type="RuleBase" id="RU364104"/>
    </source>
</evidence>
<evidence type="ECO:0000256" key="1">
    <source>
        <dbReference type="ARBA" id="ARBA00007347"/>
    </source>
</evidence>
<dbReference type="GO" id="GO:0005739">
    <property type="term" value="C:mitochondrion"/>
    <property type="evidence" value="ECO:0007669"/>
    <property type="project" value="UniProtKB-SubCell"/>
</dbReference>
<dbReference type="Proteomes" id="UP000198287">
    <property type="component" value="Unassembled WGS sequence"/>
</dbReference>
<reference evidence="5 6" key="1">
    <citation type="submission" date="2015-12" db="EMBL/GenBank/DDBJ databases">
        <title>The genome of Folsomia candida.</title>
        <authorList>
            <person name="Faddeeva A."/>
            <person name="Derks M.F."/>
            <person name="Anvar Y."/>
            <person name="Smit S."/>
            <person name="Van Straalen N."/>
            <person name="Roelofs D."/>
        </authorList>
    </citation>
    <scope>NUCLEOTIDE SEQUENCE [LARGE SCALE GENOMIC DNA]</scope>
    <source>
        <strain evidence="5 6">VU population</strain>
        <tissue evidence="5">Whole body</tissue>
    </source>
</reference>
<dbReference type="AlphaFoldDB" id="A0A226E4I3"/>
<keyword evidence="6" id="KW-1185">Reference proteome</keyword>
<feature type="compositionally biased region" description="Basic and acidic residues" evidence="4">
    <location>
        <begin position="1"/>
        <end position="12"/>
    </location>
</feature>
<evidence type="ECO:0000256" key="2">
    <source>
        <dbReference type="ARBA" id="ARBA00023157"/>
    </source>
</evidence>
<dbReference type="OMA" id="CCQETGF"/>
<proteinExistence type="inferred from homology"/>
<comment type="subcellular location">
    <subcellularLocation>
        <location evidence="3">Mitochondrion</location>
    </subcellularLocation>
</comment>
<keyword evidence="2" id="KW-1015">Disulfide bond</keyword>
<dbReference type="PANTHER" id="PTHR22977">
    <property type="entry name" value="COX ASSEMBLY MITOCHONDRIAL PROTEIN"/>
    <property type="match status" value="1"/>
</dbReference>
<gene>
    <name evidence="5" type="ORF">Fcan01_13101</name>
</gene>
<comment type="caution">
    <text evidence="5">The sequence shown here is derived from an EMBL/GenBank/DDBJ whole genome shotgun (WGS) entry which is preliminary data.</text>
</comment>